<gene>
    <name evidence="2" type="ORF">D3Y57_02690</name>
</gene>
<dbReference type="RefSeq" id="WP_121151110.1">
    <property type="nucleotide sequence ID" value="NZ_CP032828.1"/>
</dbReference>
<evidence type="ECO:0000313" key="2">
    <source>
        <dbReference type="EMBL" id="AYJ84980.1"/>
    </source>
</evidence>
<keyword evidence="2" id="KW-0614">Plasmid</keyword>
<reference evidence="2 3" key="1">
    <citation type="submission" date="2018-09" db="EMBL/GenBank/DDBJ databases">
        <title>Sphingomonas peninsula sp. nov., isolated from fildes peninsula, Antarctic soil.</title>
        <authorList>
            <person name="Yingchao G."/>
        </authorList>
    </citation>
    <scope>NUCLEOTIDE SEQUENCE [LARGE SCALE GENOMIC DNA]</scope>
    <source>
        <strain evidence="2 3">YZ-8</strain>
        <plasmid evidence="2 3">unnamed1</plasmid>
    </source>
</reference>
<dbReference type="Proteomes" id="UP000276254">
    <property type="component" value="Plasmid unnamed1"/>
</dbReference>
<dbReference type="KEGG" id="spha:D3Y57_02690"/>
<evidence type="ECO:0000259" key="1">
    <source>
        <dbReference type="Pfam" id="PF14016"/>
    </source>
</evidence>
<keyword evidence="3" id="KW-1185">Reference proteome</keyword>
<dbReference type="OrthoDB" id="26727at2"/>
<accession>A0A494T7V2</accession>
<dbReference type="AlphaFoldDB" id="A0A494T7V2"/>
<dbReference type="InterPro" id="IPR025326">
    <property type="entry name" value="DUF4232"/>
</dbReference>
<dbReference type="EMBL" id="CP032828">
    <property type="protein sequence ID" value="AYJ84980.1"/>
    <property type="molecule type" value="Genomic_DNA"/>
</dbReference>
<sequence length="161" mass="17076">MPIPALLLAAQPVVFACRPSQLRLSLSGRDGDFNGMSHAGTELSILNLGPDCTLPALPTIGFRDVRGRTLQALRRAPVGMHPGPVMMPVRLAAGHRATADLRWVSGPVYPHSHSIRAATITVRFNGSTLRAPIAAVLYGEAGKLVLFNQTPLRAVEGIAAD</sequence>
<proteinExistence type="predicted"/>
<protein>
    <submittedName>
        <fullName evidence="2">DUF4232 domain-containing protein</fullName>
    </submittedName>
</protein>
<dbReference type="Pfam" id="PF14016">
    <property type="entry name" value="DUF4232"/>
    <property type="match status" value="1"/>
</dbReference>
<geneLocation type="plasmid" evidence="2">
    <name>unnamed1</name>
</geneLocation>
<name>A0A494T7V2_SPHPE</name>
<evidence type="ECO:0000313" key="3">
    <source>
        <dbReference type="Proteomes" id="UP000276254"/>
    </source>
</evidence>
<feature type="domain" description="DUF4232" evidence="1">
    <location>
        <begin position="17"/>
        <end position="125"/>
    </location>
</feature>
<organism evidence="2 3">
    <name type="scientific">Sphingomonas paeninsulae</name>
    <dbReference type="NCBI Taxonomy" id="2319844"/>
    <lineage>
        <taxon>Bacteria</taxon>
        <taxon>Pseudomonadati</taxon>
        <taxon>Pseudomonadota</taxon>
        <taxon>Alphaproteobacteria</taxon>
        <taxon>Sphingomonadales</taxon>
        <taxon>Sphingomonadaceae</taxon>
        <taxon>Sphingomonas</taxon>
    </lineage>
</organism>